<evidence type="ECO:0000256" key="3">
    <source>
        <dbReference type="ARBA" id="ARBA00018029"/>
    </source>
</evidence>
<dbReference type="CTD" id="8233029"/>
<dbReference type="RefSeq" id="XP_002431047.1">
    <property type="nucleotide sequence ID" value="XM_002431002.1"/>
</dbReference>
<dbReference type="STRING" id="121224.E0VY53"/>
<dbReference type="Pfam" id="PF01979">
    <property type="entry name" value="Amidohydro_1"/>
    <property type="match status" value="1"/>
</dbReference>
<dbReference type="CDD" id="cd00854">
    <property type="entry name" value="NagA"/>
    <property type="match status" value="1"/>
</dbReference>
<dbReference type="GeneID" id="8233029"/>
<dbReference type="InterPro" id="IPR006680">
    <property type="entry name" value="Amidohydro-rel"/>
</dbReference>
<evidence type="ECO:0000256" key="4">
    <source>
        <dbReference type="ARBA" id="ARBA00022723"/>
    </source>
</evidence>
<dbReference type="PANTHER" id="PTHR11113:SF14">
    <property type="entry name" value="N-ACETYLGLUCOSAMINE-6-PHOSPHATE DEACETYLASE"/>
    <property type="match status" value="1"/>
</dbReference>
<reference evidence="13" key="2">
    <citation type="submission" date="2007-04" db="EMBL/GenBank/DDBJ databases">
        <title>The genome of the human body louse.</title>
        <authorList>
            <consortium name="The Human Body Louse Genome Consortium"/>
            <person name="Kirkness E."/>
            <person name="Walenz B."/>
            <person name="Hass B."/>
            <person name="Bruggner R."/>
            <person name="Strausberg R."/>
        </authorList>
    </citation>
    <scope>NUCLEOTIDE SEQUENCE</scope>
    <source>
        <strain evidence="13">USDA</strain>
    </source>
</reference>
<evidence type="ECO:0000313" key="14">
    <source>
        <dbReference type="EnsemblMetazoa" id="PHUM509440-PA"/>
    </source>
</evidence>
<dbReference type="GO" id="GO:0019262">
    <property type="term" value="P:N-acetylneuraminate catabolic process"/>
    <property type="evidence" value="ECO:0007669"/>
    <property type="project" value="UniProtKB-ARBA"/>
</dbReference>
<dbReference type="PIRSF" id="PIRSF038994">
    <property type="entry name" value="NagA"/>
    <property type="match status" value="1"/>
</dbReference>
<organism>
    <name type="scientific">Pediculus humanus subsp. corporis</name>
    <name type="common">Body louse</name>
    <dbReference type="NCBI Taxonomy" id="121224"/>
    <lineage>
        <taxon>Eukaryota</taxon>
        <taxon>Metazoa</taxon>
        <taxon>Ecdysozoa</taxon>
        <taxon>Arthropoda</taxon>
        <taxon>Hexapoda</taxon>
        <taxon>Insecta</taxon>
        <taxon>Pterygota</taxon>
        <taxon>Neoptera</taxon>
        <taxon>Paraneoptera</taxon>
        <taxon>Psocodea</taxon>
        <taxon>Troctomorpha</taxon>
        <taxon>Phthiraptera</taxon>
        <taxon>Anoplura</taxon>
        <taxon>Pediculidae</taxon>
        <taxon>Pediculus</taxon>
    </lineage>
</organism>
<name>E0VY53_PEDHC</name>
<dbReference type="PANTHER" id="PTHR11113">
    <property type="entry name" value="N-ACETYLGLUCOSAMINE-6-PHOSPHATE DEACETYLASE"/>
    <property type="match status" value="1"/>
</dbReference>
<evidence type="ECO:0000256" key="8">
    <source>
        <dbReference type="PIRNR" id="PIRNR038994"/>
    </source>
</evidence>
<protein>
    <recommendedName>
        <fullName evidence="3 8">N-acetylglucosamine-6-phosphate deacetylase</fullName>
        <ecNumber evidence="2 8">3.5.1.25</ecNumber>
    </recommendedName>
</protein>
<proteinExistence type="inferred from homology"/>
<feature type="binding site" evidence="10">
    <location>
        <position position="239"/>
    </location>
    <ligand>
        <name>substrate</name>
    </ligand>
</feature>
<feature type="binding site" evidence="11">
    <location>
        <position position="228"/>
    </location>
    <ligand>
        <name>Zn(2+)</name>
        <dbReference type="ChEBI" id="CHEBI:29105"/>
    </ligand>
</feature>
<keyword evidence="5 8" id="KW-0378">Hydrolase</keyword>
<dbReference type="EMBL" id="DS235843">
    <property type="protein sequence ID" value="EEB18309.1"/>
    <property type="molecule type" value="Genomic_DNA"/>
</dbReference>
<evidence type="ECO:0000256" key="9">
    <source>
        <dbReference type="PIRSR" id="PIRSR038994-1"/>
    </source>
</evidence>
<dbReference type="OMA" id="PCRKGAH"/>
<reference evidence="13" key="1">
    <citation type="submission" date="2007-04" db="EMBL/GenBank/DDBJ databases">
        <title>Annotation of Pediculus humanus corporis strain USDA.</title>
        <authorList>
            <person name="Kirkness E."/>
            <person name="Hannick L."/>
            <person name="Hass B."/>
            <person name="Bruggner R."/>
            <person name="Lawson D."/>
            <person name="Bidwell S."/>
            <person name="Joardar V."/>
            <person name="Caler E."/>
            <person name="Walenz B."/>
            <person name="Inman J."/>
            <person name="Schobel S."/>
            <person name="Galinsky K."/>
            <person name="Amedeo P."/>
            <person name="Strausberg R."/>
        </authorList>
    </citation>
    <scope>NUCLEOTIDE SEQUENCE</scope>
    <source>
        <strain evidence="13">USDA</strain>
    </source>
</reference>
<evidence type="ECO:0000256" key="2">
    <source>
        <dbReference type="ARBA" id="ARBA00011899"/>
    </source>
</evidence>
<keyword evidence="6 8" id="KW-0119">Carbohydrate metabolism</keyword>
<dbReference type="OrthoDB" id="10264777at2759"/>
<dbReference type="FunFam" id="3.20.20.140:FF:000023">
    <property type="entry name" value="N-acetylglucosamine-6-phosphate deacetylase"/>
    <property type="match status" value="1"/>
</dbReference>
<dbReference type="Proteomes" id="UP000009046">
    <property type="component" value="Unassembled WGS sequence"/>
</dbReference>
<dbReference type="VEuPathDB" id="VectorBase:PHUM509440"/>
<evidence type="ECO:0000313" key="15">
    <source>
        <dbReference type="Proteomes" id="UP000009046"/>
    </source>
</evidence>
<dbReference type="EC" id="3.5.1.25" evidence="2 8"/>
<evidence type="ECO:0000256" key="11">
    <source>
        <dbReference type="PIRSR" id="PIRSR038994-3"/>
    </source>
</evidence>
<evidence type="ECO:0000256" key="1">
    <source>
        <dbReference type="ARBA" id="ARBA00010716"/>
    </source>
</evidence>
<evidence type="ECO:0000256" key="7">
    <source>
        <dbReference type="ARBA" id="ARBA00047647"/>
    </source>
</evidence>
<evidence type="ECO:0000313" key="13">
    <source>
        <dbReference type="EMBL" id="EEB18309.1"/>
    </source>
</evidence>
<dbReference type="GO" id="GO:0046872">
    <property type="term" value="F:metal ion binding"/>
    <property type="evidence" value="ECO:0007669"/>
    <property type="project" value="UniProtKB-KW"/>
</dbReference>
<feature type="binding site" evidence="11">
    <location>
        <position position="207"/>
    </location>
    <ligand>
        <name>Zn(2+)</name>
        <dbReference type="ChEBI" id="CHEBI:29105"/>
    </ligand>
</feature>
<sequence>MKSVSRNEITQFYNCYLLRDHKIVKDDFWVRNGKIINPEKVFFDERKIADNRINCHGALICPGFIDIQINGGFGIDFSQNSPVTSKEIDIVAKGLLSHGVTAFCPTIVTSPLEIYEKVLPNLKKKQGGKHGATVLGIHLEGPFISPEKKGAHPPAHIKTFEQGVDSLLNVYKSLDDVLIITLAPEAEGSCEIIKYLVDKGIIVSLGHSQANLLQAEEAFKCGASLITHLFNAMLPFHHRDPGLVGLLASDLVQNERTIYFGIISDGVHTHPSALRIAHRIHSKGLIIVTDAISALGLEEGNHTIGQKCVEIKNGRAFIAGTDTLCGSIATMNYSVKYFKKATGCSIVEALEAATLHPALALNISHEKGSLNFGSDADFIILTLDLDLISTWINGECLHNA</sequence>
<comment type="cofactor">
    <cofactor evidence="11">
        <name>a divalent metal cation</name>
        <dbReference type="ChEBI" id="CHEBI:60240"/>
    </cofactor>
    <text evidence="11">Binds 1 divalent metal cation per subunit.</text>
</comment>
<dbReference type="KEGG" id="phu:Phum_PHUM509440"/>
<dbReference type="AlphaFoldDB" id="E0VY53"/>
<feature type="binding site" evidence="10">
    <location>
        <begin position="324"/>
        <end position="326"/>
    </location>
    <ligand>
        <name>substrate</name>
    </ligand>
</feature>
<evidence type="ECO:0000256" key="5">
    <source>
        <dbReference type="ARBA" id="ARBA00022801"/>
    </source>
</evidence>
<keyword evidence="4 11" id="KW-0479">Metal-binding</keyword>
<feature type="binding site" evidence="10">
    <location>
        <begin position="231"/>
        <end position="232"/>
    </location>
    <ligand>
        <name>substrate</name>
    </ligand>
</feature>
<dbReference type="InParanoid" id="E0VY53"/>
<keyword evidence="15" id="KW-1185">Reference proteome</keyword>
<dbReference type="InterPro" id="IPR003764">
    <property type="entry name" value="GlcNAc_6-P_deAcase"/>
</dbReference>
<comment type="similarity">
    <text evidence="1 8">Belongs to the metallo-dependent hydrolases superfamily. NagA family.</text>
</comment>
<dbReference type="GO" id="GO:0008448">
    <property type="term" value="F:N-acetylglucosamine-6-phosphate deacetylase activity"/>
    <property type="evidence" value="ECO:0007669"/>
    <property type="project" value="UniProtKB-UniRule"/>
</dbReference>
<dbReference type="EMBL" id="AAZO01006200">
    <property type="status" value="NOT_ANNOTATED_CDS"/>
    <property type="molecule type" value="Genomic_DNA"/>
</dbReference>
<dbReference type="Gene3D" id="2.30.40.10">
    <property type="entry name" value="Urease, subunit C, domain 1"/>
    <property type="match status" value="1"/>
</dbReference>
<feature type="binding site" evidence="11">
    <location>
        <position position="140"/>
    </location>
    <ligand>
        <name>Zn(2+)</name>
        <dbReference type="ChEBI" id="CHEBI:29105"/>
    </ligand>
</feature>
<dbReference type="SUPFAM" id="SSF51338">
    <property type="entry name" value="Composite domain of metallo-dependent hydrolases"/>
    <property type="match status" value="1"/>
</dbReference>
<evidence type="ECO:0000259" key="12">
    <source>
        <dbReference type="Pfam" id="PF01979"/>
    </source>
</evidence>
<dbReference type="EnsemblMetazoa" id="PHUM509440-RA">
    <property type="protein sequence ID" value="PHUM509440-PA"/>
    <property type="gene ID" value="PHUM509440"/>
</dbReference>
<dbReference type="NCBIfam" id="TIGR00221">
    <property type="entry name" value="nagA"/>
    <property type="match status" value="1"/>
</dbReference>
<dbReference type="InterPro" id="IPR032466">
    <property type="entry name" value="Metal_Hydrolase"/>
</dbReference>
<dbReference type="eggNOG" id="KOG3892">
    <property type="taxonomic scope" value="Eukaryota"/>
</dbReference>
<dbReference type="FunCoup" id="E0VY53">
    <property type="interactions" value="203"/>
</dbReference>
<dbReference type="GO" id="GO:0006046">
    <property type="term" value="P:N-acetylglucosamine catabolic process"/>
    <property type="evidence" value="ECO:0007669"/>
    <property type="project" value="TreeGrafter"/>
</dbReference>
<dbReference type="InterPro" id="IPR011059">
    <property type="entry name" value="Metal-dep_hydrolase_composite"/>
</dbReference>
<evidence type="ECO:0000256" key="6">
    <source>
        <dbReference type="ARBA" id="ARBA00023277"/>
    </source>
</evidence>
<dbReference type="GO" id="GO:0106279">
    <property type="term" value="P:negative regulation of UDP-N-acetylglucosamine biosynthetic process"/>
    <property type="evidence" value="ECO:0007669"/>
    <property type="project" value="UniProtKB-ARBA"/>
</dbReference>
<feature type="active site" description="Proton donor/acceptor" evidence="9">
    <location>
        <position position="290"/>
    </location>
</feature>
<feature type="binding site" evidence="10">
    <location>
        <position position="268"/>
    </location>
    <ligand>
        <name>substrate</name>
    </ligand>
</feature>
<feature type="binding site" evidence="10">
    <location>
        <position position="151"/>
    </location>
    <ligand>
        <name>substrate</name>
    </ligand>
</feature>
<evidence type="ECO:0000256" key="10">
    <source>
        <dbReference type="PIRSR" id="PIRSR038994-2"/>
    </source>
</evidence>
<comment type="catalytic activity">
    <reaction evidence="7 8">
        <text>N-acetyl-D-glucosamine 6-phosphate + H2O = D-glucosamine 6-phosphate + acetate</text>
        <dbReference type="Rhea" id="RHEA:22936"/>
        <dbReference type="ChEBI" id="CHEBI:15377"/>
        <dbReference type="ChEBI" id="CHEBI:30089"/>
        <dbReference type="ChEBI" id="CHEBI:57513"/>
        <dbReference type="ChEBI" id="CHEBI:58725"/>
        <dbReference type="EC" id="3.5.1.25"/>
    </reaction>
</comment>
<dbReference type="HOGENOM" id="CLU_032482_0_2_1"/>
<reference evidence="14" key="3">
    <citation type="submission" date="2021-02" db="UniProtKB">
        <authorList>
            <consortium name="EnsemblMetazoa"/>
        </authorList>
    </citation>
    <scope>IDENTIFICATION</scope>
    <source>
        <strain evidence="14">USDA</strain>
    </source>
</reference>
<feature type="domain" description="Amidohydrolase-related" evidence="12">
    <location>
        <begin position="60"/>
        <end position="395"/>
    </location>
</feature>
<dbReference type="SUPFAM" id="SSF51556">
    <property type="entry name" value="Metallo-dependent hydrolases"/>
    <property type="match status" value="1"/>
</dbReference>
<dbReference type="Gene3D" id="3.20.20.140">
    <property type="entry name" value="Metal-dependent hydrolases"/>
    <property type="match status" value="1"/>
</dbReference>
<gene>
    <name evidence="14" type="primary">8233029</name>
    <name evidence="13" type="ORF">Phum_PHUM509440</name>
</gene>
<accession>E0VY53</accession>